<dbReference type="SMART" id="SM00382">
    <property type="entry name" value="AAA"/>
    <property type="match status" value="1"/>
</dbReference>
<keyword evidence="4 6" id="KW-0067">ATP-binding</keyword>
<comment type="similarity">
    <text evidence="1">Belongs to the ABC transporter superfamily.</text>
</comment>
<evidence type="ECO:0000259" key="5">
    <source>
        <dbReference type="PROSITE" id="PS50893"/>
    </source>
</evidence>
<evidence type="ECO:0000256" key="3">
    <source>
        <dbReference type="ARBA" id="ARBA00022741"/>
    </source>
</evidence>
<evidence type="ECO:0000256" key="4">
    <source>
        <dbReference type="ARBA" id="ARBA00022840"/>
    </source>
</evidence>
<dbReference type="Pfam" id="PF00005">
    <property type="entry name" value="ABC_tran"/>
    <property type="match status" value="1"/>
</dbReference>
<proteinExistence type="inferred from homology"/>
<feature type="domain" description="ABC transporter" evidence="5">
    <location>
        <begin position="5"/>
        <end position="233"/>
    </location>
</feature>
<protein>
    <submittedName>
        <fullName evidence="6">ABC transporter ATP-binding protein</fullName>
    </submittedName>
</protein>
<dbReference type="InterPro" id="IPR003439">
    <property type="entry name" value="ABC_transporter-like_ATP-bd"/>
</dbReference>
<dbReference type="PANTHER" id="PTHR42798:SF2">
    <property type="entry name" value="ABC TRANSPORTER ATP-BINDING PROTEIN MG467-RELATED"/>
    <property type="match status" value="1"/>
</dbReference>
<name>A0ABS5LIB8_9BACI</name>
<dbReference type="RefSeq" id="WP_211560836.1">
    <property type="nucleotide sequence ID" value="NZ_JAGVRK010000001.1"/>
</dbReference>
<dbReference type="GO" id="GO:0005524">
    <property type="term" value="F:ATP binding"/>
    <property type="evidence" value="ECO:0007669"/>
    <property type="project" value="UniProtKB-KW"/>
</dbReference>
<sequence>MIETVEIEKVFANGNEWHHALKKVNIQIQANEFVAITGKSGSGKSTLLNLLCGIDKPFKGKICINETEITNLSKDKLTKWRNRDIGIVFQSFHLLPSLTLLENVMLPMEFSPLKRNKKHRALELLNSVGLSDKVHMFPDYVSGGEKQRTAIARALANDPPILFADEPTGNLDTENAEHIMKLFFTLIQDGKTIVMVTHDQELSKKTDRIIHMKDGMVIEDLGPLASIQGAGWS</sequence>
<comment type="caution">
    <text evidence="6">The sequence shown here is derived from an EMBL/GenBank/DDBJ whole genome shotgun (WGS) entry which is preliminary data.</text>
</comment>
<dbReference type="Proteomes" id="UP000682403">
    <property type="component" value="Unassembled WGS sequence"/>
</dbReference>
<dbReference type="InterPro" id="IPR003593">
    <property type="entry name" value="AAA+_ATPase"/>
</dbReference>
<dbReference type="PANTHER" id="PTHR42798">
    <property type="entry name" value="LIPOPROTEIN-RELEASING SYSTEM ATP-BINDING PROTEIN LOLD"/>
    <property type="match status" value="1"/>
</dbReference>
<evidence type="ECO:0000256" key="1">
    <source>
        <dbReference type="ARBA" id="ARBA00005417"/>
    </source>
</evidence>
<dbReference type="EMBL" id="JAGVRK010000001">
    <property type="protein sequence ID" value="MBS2970485.1"/>
    <property type="molecule type" value="Genomic_DNA"/>
</dbReference>
<evidence type="ECO:0000313" key="7">
    <source>
        <dbReference type="Proteomes" id="UP000682403"/>
    </source>
</evidence>
<dbReference type="InterPro" id="IPR027417">
    <property type="entry name" value="P-loop_NTPase"/>
</dbReference>
<dbReference type="CDD" id="cd03255">
    <property type="entry name" value="ABC_MJ0796_LolCDE_FtsE"/>
    <property type="match status" value="1"/>
</dbReference>
<dbReference type="SUPFAM" id="SSF52540">
    <property type="entry name" value="P-loop containing nucleoside triphosphate hydrolases"/>
    <property type="match status" value="1"/>
</dbReference>
<reference evidence="6 7" key="1">
    <citation type="submission" date="2021-04" db="EMBL/GenBank/DDBJ databases">
        <title>Metabacillus sp. strain KIGAM252 whole genome sequence.</title>
        <authorList>
            <person name="Seo M.-J."/>
            <person name="Cho E.-S."/>
            <person name="Hwang C.Y."/>
            <person name="Yoon D.J."/>
        </authorList>
    </citation>
    <scope>NUCLEOTIDE SEQUENCE [LARGE SCALE GENOMIC DNA]</scope>
    <source>
        <strain evidence="6 7">KIGAM252</strain>
    </source>
</reference>
<evidence type="ECO:0000256" key="2">
    <source>
        <dbReference type="ARBA" id="ARBA00022448"/>
    </source>
</evidence>
<keyword evidence="3" id="KW-0547">Nucleotide-binding</keyword>
<organism evidence="6 7">
    <name type="scientific">Metabacillus flavus</name>
    <dbReference type="NCBI Taxonomy" id="2823519"/>
    <lineage>
        <taxon>Bacteria</taxon>
        <taxon>Bacillati</taxon>
        <taxon>Bacillota</taxon>
        <taxon>Bacilli</taxon>
        <taxon>Bacillales</taxon>
        <taxon>Bacillaceae</taxon>
        <taxon>Metabacillus</taxon>
    </lineage>
</organism>
<dbReference type="InterPro" id="IPR017911">
    <property type="entry name" value="MacB-like_ATP-bd"/>
</dbReference>
<accession>A0ABS5LIB8</accession>
<gene>
    <name evidence="6" type="ORF">J9317_17200</name>
</gene>
<keyword evidence="7" id="KW-1185">Reference proteome</keyword>
<evidence type="ECO:0000313" key="6">
    <source>
        <dbReference type="EMBL" id="MBS2970485.1"/>
    </source>
</evidence>
<dbReference type="PROSITE" id="PS50893">
    <property type="entry name" value="ABC_TRANSPORTER_2"/>
    <property type="match status" value="1"/>
</dbReference>
<dbReference type="Gene3D" id="3.40.50.300">
    <property type="entry name" value="P-loop containing nucleotide triphosphate hydrolases"/>
    <property type="match status" value="1"/>
</dbReference>
<keyword evidence="2" id="KW-0813">Transport</keyword>